<evidence type="ECO:0000256" key="1">
    <source>
        <dbReference type="SAM" id="SignalP"/>
    </source>
</evidence>
<evidence type="ECO:0000313" key="2">
    <source>
        <dbReference type="EMBL" id="ACL70019.1"/>
    </source>
</evidence>
<organism evidence="2 3">
    <name type="scientific">Halothermothrix orenii (strain H 168 / OCM 544 / DSM 9562)</name>
    <dbReference type="NCBI Taxonomy" id="373903"/>
    <lineage>
        <taxon>Bacteria</taxon>
        <taxon>Bacillati</taxon>
        <taxon>Bacillota</taxon>
        <taxon>Clostridia</taxon>
        <taxon>Halanaerobiales</taxon>
        <taxon>Halothermotrichaceae</taxon>
        <taxon>Halothermothrix</taxon>
    </lineage>
</organism>
<dbReference type="RefSeq" id="WP_012636203.1">
    <property type="nucleotide sequence ID" value="NC_011899.1"/>
</dbReference>
<dbReference type="AlphaFoldDB" id="B8CXK0"/>
<gene>
    <name evidence="2" type="ordered locus">Hore_12690</name>
</gene>
<feature type="signal peptide" evidence="1">
    <location>
        <begin position="1"/>
        <end position="23"/>
    </location>
</feature>
<sequence length="180" mass="19633">MKRIFTVVLSLTMLFGLSLVIQAASTSGGTSTLGLEAKIGTYGEICVMDGGVPVKIETADPDYNSELYEGKIRVRTNGNVTITARFGKLVNTVTGEELDFTLDFMSGTTDNDFTLDSRNSIVKTIDIDDPGVHFFDVTMTLPQWSKEGVEWDSTDNGWWEVTPGTYKGNVVFTISAPPVD</sequence>
<keyword evidence="1" id="KW-0732">Signal</keyword>
<proteinExistence type="predicted"/>
<name>B8CXK0_HALOH</name>
<dbReference type="OrthoDB" id="8451580at2"/>
<accession>B8CXK0</accession>
<reference evidence="2 3" key="1">
    <citation type="journal article" date="2009" name="PLoS ONE">
        <title>Genome analysis of the anaerobic thermohalophilic bacterium Halothermothrix orenii.</title>
        <authorList>
            <person name="Mavromatis K."/>
            <person name="Ivanova N."/>
            <person name="Anderson I."/>
            <person name="Lykidis A."/>
            <person name="Hooper S.D."/>
            <person name="Sun H."/>
            <person name="Kunin V."/>
            <person name="Lapidus A."/>
            <person name="Hugenholtz P."/>
            <person name="Patel B."/>
            <person name="Kyrpides N.C."/>
        </authorList>
    </citation>
    <scope>NUCLEOTIDE SEQUENCE [LARGE SCALE GENOMIC DNA]</scope>
    <source>
        <strain evidence="3">H 168 / OCM 544 / DSM 9562</strain>
    </source>
</reference>
<feature type="chain" id="PRO_5002867085" evidence="1">
    <location>
        <begin position="24"/>
        <end position="180"/>
    </location>
</feature>
<dbReference type="EMBL" id="CP001098">
    <property type="protein sequence ID" value="ACL70019.1"/>
    <property type="molecule type" value="Genomic_DNA"/>
</dbReference>
<dbReference type="KEGG" id="hor:Hore_12690"/>
<evidence type="ECO:0000313" key="3">
    <source>
        <dbReference type="Proteomes" id="UP000000719"/>
    </source>
</evidence>
<dbReference type="HOGENOM" id="CLU_1494258_0_0_9"/>
<protein>
    <submittedName>
        <fullName evidence="2">Uncharacterized protein</fullName>
    </submittedName>
</protein>
<keyword evidence="3" id="KW-1185">Reference proteome</keyword>
<dbReference type="Proteomes" id="UP000000719">
    <property type="component" value="Chromosome"/>
</dbReference>
<dbReference type="STRING" id="373903.Hore_12690"/>